<dbReference type="InterPro" id="IPR006204">
    <property type="entry name" value="GHMP_kinase_N_dom"/>
</dbReference>
<keyword evidence="4" id="KW-0547">Nucleotide-binding</keyword>
<sequence length="276" mass="31238">MIYFPNCKINIGLNVVQKRDDGFHNIETLLYPIDVEDILEIRPNGKEETTLTLTGLPIKSHSSSNNLCIKAYNILKKDFPELPNVDIHLHKIIPMEAGLGGGSSDAAFTLQLLNYVFELNLSLVQLDKYAQKLGSDCAFFIYNIPAFAYEKGNRLAPTTLSLRGKSILLIKPDISISTAQAYQGVVAKESEYDLLNIVESRPIVQWRHLIKNDFEENIFKNHPELKEIKDKLYEIGALYSQMSGSGSCIYGIFDKDLSEDEINLFKYPFVCHKTLK</sequence>
<evidence type="ECO:0000256" key="3">
    <source>
        <dbReference type="ARBA" id="ARBA00022679"/>
    </source>
</evidence>
<dbReference type="InterPro" id="IPR020568">
    <property type="entry name" value="Ribosomal_Su5_D2-typ_SF"/>
</dbReference>
<evidence type="ECO:0000256" key="1">
    <source>
        <dbReference type="ARBA" id="ARBA00009684"/>
    </source>
</evidence>
<dbReference type="EC" id="2.7.1.148" evidence="2"/>
<dbReference type="Pfam" id="PF08544">
    <property type="entry name" value="GHMP_kinases_C"/>
    <property type="match status" value="1"/>
</dbReference>
<evidence type="ECO:0000313" key="10">
    <source>
        <dbReference type="EMBL" id="MPL88149.1"/>
    </source>
</evidence>
<dbReference type="SUPFAM" id="SSF54211">
    <property type="entry name" value="Ribosomal protein S5 domain 2-like"/>
    <property type="match status" value="1"/>
</dbReference>
<name>A0A644V9X5_9ZZZZ</name>
<reference evidence="10" key="1">
    <citation type="submission" date="2019-08" db="EMBL/GenBank/DDBJ databases">
        <authorList>
            <person name="Kucharzyk K."/>
            <person name="Murdoch R.W."/>
            <person name="Higgins S."/>
            <person name="Loffler F."/>
        </authorList>
    </citation>
    <scope>NUCLEOTIDE SEQUENCE</scope>
</reference>
<protein>
    <recommendedName>
        <fullName evidence="2">4-(cytidine 5'-diphospho)-2-C-methyl-D-erythritol kinase</fullName>
        <ecNumber evidence="2">2.7.1.148</ecNumber>
    </recommendedName>
    <alternativeName>
        <fullName evidence="7">4-(cytidine-5'-diphospho)-2-C-methyl-D-erythritol kinase</fullName>
    </alternativeName>
</protein>
<dbReference type="GO" id="GO:0005524">
    <property type="term" value="F:ATP binding"/>
    <property type="evidence" value="ECO:0007669"/>
    <property type="project" value="UniProtKB-KW"/>
</dbReference>
<dbReference type="GO" id="GO:0050515">
    <property type="term" value="F:4-(cytidine 5'-diphospho)-2-C-methyl-D-erythritol kinase activity"/>
    <property type="evidence" value="ECO:0007669"/>
    <property type="project" value="UniProtKB-EC"/>
</dbReference>
<keyword evidence="5 10" id="KW-0418">Kinase</keyword>
<dbReference type="PIRSF" id="PIRSF010376">
    <property type="entry name" value="IspE"/>
    <property type="match status" value="1"/>
</dbReference>
<evidence type="ECO:0000256" key="7">
    <source>
        <dbReference type="ARBA" id="ARBA00032554"/>
    </source>
</evidence>
<evidence type="ECO:0000256" key="2">
    <source>
        <dbReference type="ARBA" id="ARBA00012052"/>
    </source>
</evidence>
<comment type="similarity">
    <text evidence="1">Belongs to the GHMP kinase family. IspE subfamily.</text>
</comment>
<dbReference type="Pfam" id="PF00288">
    <property type="entry name" value="GHMP_kinases_N"/>
    <property type="match status" value="1"/>
</dbReference>
<gene>
    <name evidence="10" type="primary">ispE_11</name>
    <name evidence="10" type="ORF">SDC9_34165</name>
</gene>
<dbReference type="GO" id="GO:0016114">
    <property type="term" value="P:terpenoid biosynthetic process"/>
    <property type="evidence" value="ECO:0007669"/>
    <property type="project" value="InterPro"/>
</dbReference>
<dbReference type="HAMAP" id="MF_00061">
    <property type="entry name" value="IspE"/>
    <property type="match status" value="1"/>
</dbReference>
<evidence type="ECO:0000256" key="5">
    <source>
        <dbReference type="ARBA" id="ARBA00022777"/>
    </source>
</evidence>
<dbReference type="PANTHER" id="PTHR43527:SF2">
    <property type="entry name" value="4-DIPHOSPHOCYTIDYL-2-C-METHYL-D-ERYTHRITOL KINASE, CHLOROPLASTIC"/>
    <property type="match status" value="1"/>
</dbReference>
<accession>A0A644V9X5</accession>
<dbReference type="InterPro" id="IPR013750">
    <property type="entry name" value="GHMP_kinase_C_dom"/>
</dbReference>
<dbReference type="SUPFAM" id="SSF55060">
    <property type="entry name" value="GHMP Kinase, C-terminal domain"/>
    <property type="match status" value="1"/>
</dbReference>
<feature type="domain" description="GHMP kinase C-terminal" evidence="9">
    <location>
        <begin position="207"/>
        <end position="257"/>
    </location>
</feature>
<dbReference type="AlphaFoldDB" id="A0A644V9X5"/>
<proteinExistence type="inferred from homology"/>
<dbReference type="InterPro" id="IPR014721">
    <property type="entry name" value="Ribsml_uS5_D2-typ_fold_subgr"/>
</dbReference>
<dbReference type="Gene3D" id="3.30.230.10">
    <property type="match status" value="1"/>
</dbReference>
<dbReference type="Gene3D" id="3.30.70.890">
    <property type="entry name" value="GHMP kinase, C-terminal domain"/>
    <property type="match status" value="1"/>
</dbReference>
<evidence type="ECO:0000256" key="4">
    <source>
        <dbReference type="ARBA" id="ARBA00022741"/>
    </source>
</evidence>
<comment type="caution">
    <text evidence="10">The sequence shown here is derived from an EMBL/GenBank/DDBJ whole genome shotgun (WGS) entry which is preliminary data.</text>
</comment>
<dbReference type="PANTHER" id="PTHR43527">
    <property type="entry name" value="4-DIPHOSPHOCYTIDYL-2-C-METHYL-D-ERYTHRITOL KINASE, CHLOROPLASTIC"/>
    <property type="match status" value="1"/>
</dbReference>
<dbReference type="InterPro" id="IPR004424">
    <property type="entry name" value="IspE"/>
</dbReference>
<keyword evidence="6" id="KW-0067">ATP-binding</keyword>
<keyword evidence="3 10" id="KW-0808">Transferase</keyword>
<dbReference type="NCBIfam" id="TIGR00154">
    <property type="entry name" value="ispE"/>
    <property type="match status" value="1"/>
</dbReference>
<evidence type="ECO:0000259" key="9">
    <source>
        <dbReference type="Pfam" id="PF08544"/>
    </source>
</evidence>
<dbReference type="InterPro" id="IPR036554">
    <property type="entry name" value="GHMP_kinase_C_sf"/>
</dbReference>
<feature type="domain" description="GHMP kinase N-terminal" evidence="8">
    <location>
        <begin position="66"/>
        <end position="142"/>
    </location>
</feature>
<evidence type="ECO:0000256" key="6">
    <source>
        <dbReference type="ARBA" id="ARBA00022840"/>
    </source>
</evidence>
<dbReference type="EMBL" id="VSSQ01000251">
    <property type="protein sequence ID" value="MPL88149.1"/>
    <property type="molecule type" value="Genomic_DNA"/>
</dbReference>
<organism evidence="10">
    <name type="scientific">bioreactor metagenome</name>
    <dbReference type="NCBI Taxonomy" id="1076179"/>
    <lineage>
        <taxon>unclassified sequences</taxon>
        <taxon>metagenomes</taxon>
        <taxon>ecological metagenomes</taxon>
    </lineage>
</organism>
<evidence type="ECO:0000259" key="8">
    <source>
        <dbReference type="Pfam" id="PF00288"/>
    </source>
</evidence>